<proteinExistence type="predicted"/>
<evidence type="ECO:0000313" key="1">
    <source>
        <dbReference type="EMBL" id="KAK0056729.1"/>
    </source>
</evidence>
<comment type="caution">
    <text evidence="1">The sequence shown here is derived from an EMBL/GenBank/DDBJ whole genome shotgun (WGS) entry which is preliminary data.</text>
</comment>
<sequence length="105" mass="12054">MSGGGKQQKGVGAALGSFRGWGRGLMMLTHIVWVDNNFIRFAMKLYVIAEEDYGKEHCTEEDYGKEHCTEEDYGKEHCTEEDYGKEHCTEEDYGKEHCTEEDYGK</sequence>
<dbReference type="AlphaFoldDB" id="A0AAD8BL99"/>
<dbReference type="Proteomes" id="UP001233172">
    <property type="component" value="Unassembled WGS sequence"/>
</dbReference>
<organism evidence="1 2">
    <name type="scientific">Biomphalaria pfeifferi</name>
    <name type="common">Bloodfluke planorb</name>
    <name type="synonym">Freshwater snail</name>
    <dbReference type="NCBI Taxonomy" id="112525"/>
    <lineage>
        <taxon>Eukaryota</taxon>
        <taxon>Metazoa</taxon>
        <taxon>Spiralia</taxon>
        <taxon>Lophotrochozoa</taxon>
        <taxon>Mollusca</taxon>
        <taxon>Gastropoda</taxon>
        <taxon>Heterobranchia</taxon>
        <taxon>Euthyneura</taxon>
        <taxon>Panpulmonata</taxon>
        <taxon>Hygrophila</taxon>
        <taxon>Lymnaeoidea</taxon>
        <taxon>Planorbidae</taxon>
        <taxon>Biomphalaria</taxon>
    </lineage>
</organism>
<gene>
    <name evidence="1" type="ORF">Bpfe_013947</name>
</gene>
<evidence type="ECO:0000313" key="2">
    <source>
        <dbReference type="Proteomes" id="UP001233172"/>
    </source>
</evidence>
<dbReference type="EMBL" id="JASAOG010000060">
    <property type="protein sequence ID" value="KAK0056729.1"/>
    <property type="molecule type" value="Genomic_DNA"/>
</dbReference>
<reference evidence="1" key="2">
    <citation type="submission" date="2023-04" db="EMBL/GenBank/DDBJ databases">
        <authorList>
            <person name="Bu L."/>
            <person name="Lu L."/>
            <person name="Laidemitt M.R."/>
            <person name="Zhang S.M."/>
            <person name="Mutuku M."/>
            <person name="Mkoji G."/>
            <person name="Steinauer M."/>
            <person name="Loker E.S."/>
        </authorList>
    </citation>
    <scope>NUCLEOTIDE SEQUENCE</scope>
    <source>
        <strain evidence="1">KasaAsao</strain>
        <tissue evidence="1">Whole Snail</tissue>
    </source>
</reference>
<reference evidence="1" key="1">
    <citation type="journal article" date="2023" name="PLoS Negl. Trop. Dis.">
        <title>A genome sequence for Biomphalaria pfeifferi, the major vector snail for the human-infecting parasite Schistosoma mansoni.</title>
        <authorList>
            <person name="Bu L."/>
            <person name="Lu L."/>
            <person name="Laidemitt M.R."/>
            <person name="Zhang S.M."/>
            <person name="Mutuku M."/>
            <person name="Mkoji G."/>
            <person name="Steinauer M."/>
            <person name="Loker E.S."/>
        </authorList>
    </citation>
    <scope>NUCLEOTIDE SEQUENCE</scope>
    <source>
        <strain evidence="1">KasaAsao</strain>
    </source>
</reference>
<protein>
    <submittedName>
        <fullName evidence="1">Uncharacterized protein</fullName>
    </submittedName>
</protein>
<keyword evidence="2" id="KW-1185">Reference proteome</keyword>
<name>A0AAD8BL99_BIOPF</name>
<accession>A0AAD8BL99</accession>